<dbReference type="Gene3D" id="3.30.420.40">
    <property type="match status" value="2"/>
</dbReference>
<sequence>MTEEEVTALVIDNGSGMVKAGFAGDDAPRAVFPSIVGRPRHQAVMVGMGQKDSYVGDEAQSKRGILSLKYPIEHGIVTNWDDMEKIWHHTFYNELRVSPEDHPVLLTEAPLNPKANREKMTQIMFETFNVPAMYVAIQAVLSLYASGRTTGIVVDSGDGVTHTVPIYEGYALPHAIMRIDLAGRDLTDYLAKILTERGYSFTTTAEREIVRDIKEKCCYVAQDYDNELELAASQPAKIDKQYELPDGQIITIGSERFRCPEVLFQPSLIGMEGEGIHNVAYQSIMKCDVDIRKDLYANVVLSGGTTMFPGIADRMQRELANVAPSSVKIKLVAPAERKYSVWIGGSILASLSTFQQMWISKTEYDEFGPSVVHRKCF</sequence>
<evidence type="ECO:0000313" key="3">
    <source>
        <dbReference type="Proteomes" id="UP000530660"/>
    </source>
</evidence>
<dbReference type="OrthoDB" id="5132116at2759"/>
<dbReference type="Proteomes" id="UP000530660">
    <property type="component" value="Unassembled WGS sequence"/>
</dbReference>
<dbReference type="AlphaFoldDB" id="A0A7J7IKM9"/>
<dbReference type="PROSITE" id="PS01132">
    <property type="entry name" value="ACTINS_ACT_LIKE"/>
    <property type="match status" value="1"/>
</dbReference>
<accession>A0A7J7IKM9</accession>
<dbReference type="Pfam" id="PF00022">
    <property type="entry name" value="Actin"/>
    <property type="match status" value="1"/>
</dbReference>
<dbReference type="PROSITE" id="PS00432">
    <property type="entry name" value="ACTINS_2"/>
    <property type="match status" value="1"/>
</dbReference>
<dbReference type="FunFam" id="3.30.420.40:FF:000291">
    <property type="entry name" value="Actin, alpha skeletal muscle"/>
    <property type="match status" value="1"/>
</dbReference>
<dbReference type="InterPro" id="IPR020902">
    <property type="entry name" value="Actin/actin-like_CS"/>
</dbReference>
<dbReference type="FunFam" id="3.90.640.10:FF:000001">
    <property type="entry name" value="Actin, muscle"/>
    <property type="match status" value="1"/>
</dbReference>
<dbReference type="EMBL" id="VWRR01000008">
    <property type="protein sequence ID" value="KAF6003077.1"/>
    <property type="molecule type" value="Genomic_DNA"/>
</dbReference>
<dbReference type="SMART" id="SM00268">
    <property type="entry name" value="ACTIN"/>
    <property type="match status" value="1"/>
</dbReference>
<evidence type="ECO:0000313" key="2">
    <source>
        <dbReference type="EMBL" id="KAF6003077.1"/>
    </source>
</evidence>
<dbReference type="InterPro" id="IPR043129">
    <property type="entry name" value="ATPase_NBD"/>
</dbReference>
<dbReference type="PROSITE" id="PS00406">
    <property type="entry name" value="ACTINS_1"/>
    <property type="match status" value="1"/>
</dbReference>
<dbReference type="InterPro" id="IPR004001">
    <property type="entry name" value="Actin_CS"/>
</dbReference>
<reference evidence="2 3" key="1">
    <citation type="journal article" date="2020" name="J. Phycol.">
        <title>Comparative genome analysis reveals Cyanidiococcus gen. nov., a new extremophilic red algal genus sister to Cyanidioschyzon (Cyanidioschyzonaceae, Rhodophyta).</title>
        <authorList>
            <person name="Liu S.-L."/>
            <person name="Chiang Y.-R."/>
            <person name="Yoon H.S."/>
            <person name="Fu H.-Y."/>
        </authorList>
    </citation>
    <scope>NUCLEOTIDE SEQUENCE [LARGE SCALE GENOMIC DNA]</scope>
    <source>
        <strain evidence="2 3">THAL066</strain>
    </source>
</reference>
<dbReference type="FunFam" id="3.30.420.40:FF:000404">
    <property type="entry name" value="Major actin"/>
    <property type="match status" value="1"/>
</dbReference>
<proteinExistence type="inferred from homology"/>
<organism evidence="2 3">
    <name type="scientific">Cyanidiococcus yangmingshanensis</name>
    <dbReference type="NCBI Taxonomy" id="2690220"/>
    <lineage>
        <taxon>Eukaryota</taxon>
        <taxon>Rhodophyta</taxon>
        <taxon>Bangiophyceae</taxon>
        <taxon>Cyanidiales</taxon>
        <taxon>Cyanidiaceae</taxon>
        <taxon>Cyanidiococcus</taxon>
    </lineage>
</organism>
<name>A0A7J7IKM9_9RHOD</name>
<dbReference type="CDD" id="cd10224">
    <property type="entry name" value="ASKHA_NBD_actin"/>
    <property type="match status" value="1"/>
</dbReference>
<dbReference type="Gene3D" id="3.90.640.10">
    <property type="entry name" value="Actin, Chain A, domain 4"/>
    <property type="match status" value="1"/>
</dbReference>
<comment type="similarity">
    <text evidence="1">Belongs to the actin family.</text>
</comment>
<dbReference type="InterPro" id="IPR004000">
    <property type="entry name" value="Actin"/>
</dbReference>
<keyword evidence="3" id="KW-1185">Reference proteome</keyword>
<evidence type="ECO:0000256" key="1">
    <source>
        <dbReference type="RuleBase" id="RU000487"/>
    </source>
</evidence>
<dbReference type="FunFam" id="3.30.420.40:FF:000058">
    <property type="entry name" value="Putative actin-related protein 5"/>
    <property type="match status" value="1"/>
</dbReference>
<comment type="caution">
    <text evidence="2">The sequence shown here is derived from an EMBL/GenBank/DDBJ whole genome shotgun (WGS) entry which is preliminary data.</text>
</comment>
<gene>
    <name evidence="2" type="primary">ACT1</name>
    <name evidence="2" type="ORF">F1559_003751</name>
</gene>
<protein>
    <submittedName>
        <fullName evidence="2">Actin</fullName>
    </submittedName>
</protein>
<dbReference type="SUPFAM" id="SSF53067">
    <property type="entry name" value="Actin-like ATPase domain"/>
    <property type="match status" value="2"/>
</dbReference>
<dbReference type="PRINTS" id="PR00190">
    <property type="entry name" value="ACTIN"/>
</dbReference>
<dbReference type="PANTHER" id="PTHR11937">
    <property type="entry name" value="ACTIN"/>
    <property type="match status" value="1"/>
</dbReference>